<dbReference type="SMART" id="SM00060">
    <property type="entry name" value="FN3"/>
    <property type="match status" value="4"/>
</dbReference>
<dbReference type="InterPro" id="IPR026444">
    <property type="entry name" value="Secre_tail"/>
</dbReference>
<reference evidence="5 6" key="1">
    <citation type="submission" date="2018-06" db="EMBL/GenBank/DDBJ databases">
        <title>Genomic Encyclopedia of Archaeal and Bacterial Type Strains, Phase II (KMG-II): from individual species to whole genera.</title>
        <authorList>
            <person name="Goeker M."/>
        </authorList>
    </citation>
    <scope>NUCLEOTIDE SEQUENCE [LARGE SCALE GENOMIC DNA]</scope>
    <source>
        <strain evidence="5 6">DSM 15361</strain>
    </source>
</reference>
<organism evidence="5 6">
    <name type="scientific">Mesonia algae</name>
    <dbReference type="NCBI Taxonomy" id="213248"/>
    <lineage>
        <taxon>Bacteria</taxon>
        <taxon>Pseudomonadati</taxon>
        <taxon>Bacteroidota</taxon>
        <taxon>Flavobacteriia</taxon>
        <taxon>Flavobacteriales</taxon>
        <taxon>Flavobacteriaceae</taxon>
        <taxon>Mesonia</taxon>
    </lineage>
</organism>
<evidence type="ECO:0000313" key="5">
    <source>
        <dbReference type="EMBL" id="PZW40666.1"/>
    </source>
</evidence>
<gene>
    <name evidence="5" type="ORF">LX95_01734</name>
</gene>
<dbReference type="Pfam" id="PF23759">
    <property type="entry name" value="GBD_T9SS_assoc"/>
    <property type="match status" value="2"/>
</dbReference>
<feature type="chain" id="PRO_5015887287" evidence="3">
    <location>
        <begin position="20"/>
        <end position="1299"/>
    </location>
</feature>
<dbReference type="InterPro" id="IPR045474">
    <property type="entry name" value="GEVED"/>
</dbReference>
<dbReference type="RefSeq" id="WP_111541033.1">
    <property type="nucleotide sequence ID" value="NZ_QKYV01000004.1"/>
</dbReference>
<proteinExistence type="predicted"/>
<feature type="domain" description="Fibronectin type-III" evidence="4">
    <location>
        <begin position="1124"/>
        <end position="1216"/>
    </location>
</feature>
<dbReference type="NCBIfam" id="TIGR04183">
    <property type="entry name" value="Por_Secre_tail"/>
    <property type="match status" value="1"/>
</dbReference>
<comment type="caution">
    <text evidence="5">The sequence shown here is derived from an EMBL/GenBank/DDBJ whole genome shotgun (WGS) entry which is preliminary data.</text>
</comment>
<accession>A0A2W7I1G8</accession>
<sequence length="1299" mass="138770">MKKITLFVCLLLASYMGWSQVYVEEDFSGGDLPTGWTNNDIEGSGQDWEFDNPGAQTINLPMSAPVAILDSDNYGTGGVQEAALETPVFDASTASAVELKFDHFFNEASFTDGLGYVEVFDGSSWVQVANYSDDTANPASESIDISDHVVGIANAQVRFRYTGSFAYWWIIDNIYVGAPPTCPAPSEVITENVTSSSVDVSWTLGGEETEWEVIYGSPGFDPETEGTTIVDNDGTLGVNILNLDSQTEYNFYVKAICAVDDESDWVGPLEFTTLAEAPINDECDNAIALAVNGDLACGEVTAGTTAGATASSQEDDVTGTPDNDVWFSFVATSEAHRISLTNVTAVIGTFTDMGMGLYNGMTGCEDLVFVDDSDPNTLNASGLTIGDTYYVRVYGWSLTNTAQTNFDICVGTTPPPPPAPINDECDNAIVLTVNEDFSCGVVTSGTTASATASSQEDDVVGTPDNDVWFSFVAASEAHRISLANVTAVIGTSIDMVIGLYNGTAGCEDLVFVDDSDPNTLNVSGLTVGDTYYVRVFGYYASSSSSFAQANFDICVGTPPPPPSNDACTGAIAISSFPYNNSQDASSATNNDGFISEGDCGSSNDGVWYTILGDGGNLTIEVTETSSWDSKVSVFTGSCGEFTCVDDVDTGNDVEVLTFASEEGTIYYVNIAYWSGFSDSPEGAFDISVTTDVVVDETVDCGQTQISNAFENGLFMEEGGQMLANDFIVSANTINFTANNITANILSQGGIASMDVIFFEDNEGLPGAEIQTFEDVIPASQDIIGEAFGFDVHEVVLDLPNAVDFAGDGANDITYWVQLVGVPTVADTQLAWESTSVNTIGNFNAFMNEEATVWTIGEDDGVFSITGQCEVADGCLLPENFMATNVTESSLDLTWVELGDAEQWTIEYGEIGFELGEGEVIIDNDGNPGITISGLMNLTSYDFYITSNCDGDDSNTVGPLTVATIDTYCQPEISFSVEPITAVTIANINNVSDAVLDASPAYEDFTDVVIELNQEGIYTITLEGNTGGNFENFFTVFVDWNQNEILDDASEVYEIGFIENSTGLDGQQASAIIEVPADAILGETRLRVYKNYSTSVIDPCAISSFGQVEDYTVNVSEANVEACEAPSDIVISEISSTSAGIIWTENGSATQWEIIYGAPGFDPEMEGTSLIDNDGDLGETINGLTAETEYDVYVRAICATGNTSDWSALQTFITSDLSIKGENFRNFSYYPNPVKNLLTLEVTGEQLEKVSVYNLLGQEVISVQPNSLKTNLNLEKLAAGPYMVMITIGGESKTIKVIKE</sequence>
<dbReference type="InterPro" id="IPR050991">
    <property type="entry name" value="ECM_Regulatory_Proteins"/>
</dbReference>
<dbReference type="PROSITE" id="PS50853">
    <property type="entry name" value="FN3"/>
    <property type="match status" value="3"/>
</dbReference>
<dbReference type="EMBL" id="QKYV01000004">
    <property type="protein sequence ID" value="PZW40666.1"/>
    <property type="molecule type" value="Genomic_DNA"/>
</dbReference>
<dbReference type="Pfam" id="PF00041">
    <property type="entry name" value="fn3"/>
    <property type="match status" value="1"/>
</dbReference>
<evidence type="ECO:0000256" key="2">
    <source>
        <dbReference type="ARBA" id="ARBA00022737"/>
    </source>
</evidence>
<dbReference type="InterPro" id="IPR013783">
    <property type="entry name" value="Ig-like_fold"/>
</dbReference>
<dbReference type="SUPFAM" id="SSF49265">
    <property type="entry name" value="Fibronectin type III"/>
    <property type="match status" value="2"/>
</dbReference>
<keyword evidence="6" id="KW-1185">Reference proteome</keyword>
<dbReference type="InterPro" id="IPR056600">
    <property type="entry name" value="GBD_T9SS_assoc"/>
</dbReference>
<keyword evidence="1 3" id="KW-0732">Signal</keyword>
<dbReference type="CDD" id="cd00063">
    <property type="entry name" value="FN3"/>
    <property type="match status" value="3"/>
</dbReference>
<evidence type="ECO:0000313" key="6">
    <source>
        <dbReference type="Proteomes" id="UP000249542"/>
    </source>
</evidence>
<dbReference type="Gene3D" id="2.60.40.10">
    <property type="entry name" value="Immunoglobulins"/>
    <property type="match status" value="3"/>
</dbReference>
<feature type="signal peptide" evidence="3">
    <location>
        <begin position="1"/>
        <end position="19"/>
    </location>
</feature>
<evidence type="ECO:0000259" key="4">
    <source>
        <dbReference type="PROSITE" id="PS50853"/>
    </source>
</evidence>
<evidence type="ECO:0000256" key="3">
    <source>
        <dbReference type="SAM" id="SignalP"/>
    </source>
</evidence>
<protein>
    <submittedName>
        <fullName evidence="5">Putative secreted protein (Por secretion system target)</fullName>
    </submittedName>
</protein>
<keyword evidence="2" id="KW-0677">Repeat</keyword>
<evidence type="ECO:0000256" key="1">
    <source>
        <dbReference type="ARBA" id="ARBA00022729"/>
    </source>
</evidence>
<dbReference type="InterPro" id="IPR036116">
    <property type="entry name" value="FN3_sf"/>
</dbReference>
<dbReference type="Proteomes" id="UP000249542">
    <property type="component" value="Unassembled WGS sequence"/>
</dbReference>
<dbReference type="PANTHER" id="PTHR46708:SF2">
    <property type="entry name" value="FIBRONECTIN TYPE-III DOMAIN-CONTAINING PROTEIN"/>
    <property type="match status" value="1"/>
</dbReference>
<feature type="domain" description="Fibronectin type-III" evidence="4">
    <location>
        <begin position="876"/>
        <end position="966"/>
    </location>
</feature>
<dbReference type="Pfam" id="PF18962">
    <property type="entry name" value="Por_Secre_tail"/>
    <property type="match status" value="1"/>
</dbReference>
<dbReference type="Pfam" id="PF20009">
    <property type="entry name" value="GEVED"/>
    <property type="match status" value="1"/>
</dbReference>
<dbReference type="PANTHER" id="PTHR46708">
    <property type="entry name" value="TENASCIN"/>
    <property type="match status" value="1"/>
</dbReference>
<name>A0A2W7I1G8_9FLAO</name>
<dbReference type="InterPro" id="IPR003961">
    <property type="entry name" value="FN3_dom"/>
</dbReference>
<feature type="domain" description="Fibronectin type-III" evidence="4">
    <location>
        <begin position="184"/>
        <end position="276"/>
    </location>
</feature>